<evidence type="ECO:0000313" key="2">
    <source>
        <dbReference type="EMBL" id="KAH0881138.1"/>
    </source>
</evidence>
<keyword evidence="3" id="KW-1185">Reference proteome</keyword>
<organism evidence="2 3">
    <name type="scientific">Brassica napus</name>
    <name type="common">Rape</name>
    <dbReference type="NCBI Taxonomy" id="3708"/>
    <lineage>
        <taxon>Eukaryota</taxon>
        <taxon>Viridiplantae</taxon>
        <taxon>Streptophyta</taxon>
        <taxon>Embryophyta</taxon>
        <taxon>Tracheophyta</taxon>
        <taxon>Spermatophyta</taxon>
        <taxon>Magnoliopsida</taxon>
        <taxon>eudicotyledons</taxon>
        <taxon>Gunneridae</taxon>
        <taxon>Pentapetalae</taxon>
        <taxon>rosids</taxon>
        <taxon>malvids</taxon>
        <taxon>Brassicales</taxon>
        <taxon>Brassicaceae</taxon>
        <taxon>Brassiceae</taxon>
        <taxon>Brassica</taxon>
    </lineage>
</organism>
<comment type="caution">
    <text evidence="2">The sequence shown here is derived from an EMBL/GenBank/DDBJ whole genome shotgun (WGS) entry which is preliminary data.</text>
</comment>
<gene>
    <name evidence="2" type="ORF">HID58_068532</name>
</gene>
<evidence type="ECO:0000313" key="3">
    <source>
        <dbReference type="Proteomes" id="UP000824890"/>
    </source>
</evidence>
<sequence>VKIAELGTNSIRIKRQTLASDHAYEQSVIRHCAGRSTILKIYSARITAAISLHTVAATSQGSRNGRYPNSSHRNPSRVLRYIVQHSWVSDLETKRQKLVRESFWYHGGPENLREKMWSDFKVVKMWSDLKKKMSSFPQGVKMFSDLGDKACSELREKTLSDPGEMMSSDLKDEDGV</sequence>
<feature type="region of interest" description="Disordered" evidence="1">
    <location>
        <begin position="157"/>
        <end position="176"/>
    </location>
</feature>
<dbReference type="Proteomes" id="UP000824890">
    <property type="component" value="Unassembled WGS sequence"/>
</dbReference>
<reference evidence="2 3" key="1">
    <citation type="submission" date="2021-05" db="EMBL/GenBank/DDBJ databases">
        <title>Genome Assembly of Synthetic Allotetraploid Brassica napus Reveals Homoeologous Exchanges between Subgenomes.</title>
        <authorList>
            <person name="Davis J.T."/>
        </authorList>
    </citation>
    <scope>NUCLEOTIDE SEQUENCE [LARGE SCALE GENOMIC DNA]</scope>
    <source>
        <strain evidence="3">cv. Da-Ae</strain>
        <tissue evidence="2">Seedling</tissue>
    </source>
</reference>
<proteinExistence type="predicted"/>
<accession>A0ABQ7ZM83</accession>
<protein>
    <submittedName>
        <fullName evidence="2">Uncharacterized protein</fullName>
    </submittedName>
</protein>
<dbReference type="EMBL" id="JAGKQM010000015">
    <property type="protein sequence ID" value="KAH0881138.1"/>
    <property type="molecule type" value="Genomic_DNA"/>
</dbReference>
<name>A0ABQ7ZM83_BRANA</name>
<feature type="non-terminal residue" evidence="2">
    <location>
        <position position="1"/>
    </location>
</feature>
<evidence type="ECO:0000256" key="1">
    <source>
        <dbReference type="SAM" id="MobiDB-lite"/>
    </source>
</evidence>